<proteinExistence type="predicted"/>
<sequence>METQRHSWPVAATLGAVCLGYAVVGLVAIQPATLLGWDEVVYVSQYDPRRPAAYFSAPRARGVSLLAAPIVLATGSVVALRCFLALAAALAMFAAFWPWARLLPTPWAAPLAALGYAGLWVSLFYTAAAMPNHYLAMAAVAAVGWFLVATRVPVTGRGVRPLLWLAVALALAGLTRPSDTFWLGVALLTAMAIVPAWRQTSLAVALCCGLAAGAVPWVVESYLAFGGLGQRLERASEIQGGTGLTFSLRQVASTLDGPLLCRPCVSGELHWPALLWWLALPPLAAVGVVRAGRAGRAAVGWLPLAVAASLAVTYLFLIDYSAPRFLLPTYALLFLPTALGALALVRAGRPRARPVLAVALAVGVTGHLAIQGVILWHWADTHIGIRRSYATVAAFLADKGVRPPCVLTGAEAIPIAYHAGCMSAAPAGHNATHTHAQLRALTCRRPAALLTEGEAPPQWAQDWDNYTVSDRMPGKDWRVHIPPWTPAAGDGSTPCPVTEPGS</sequence>
<keyword evidence="1" id="KW-0812">Transmembrane</keyword>
<keyword evidence="1" id="KW-0472">Membrane</keyword>
<feature type="transmembrane region" description="Helical" evidence="1">
    <location>
        <begin position="355"/>
        <end position="379"/>
    </location>
</feature>
<name>A0ABP7GA41_9ACTN</name>
<feature type="transmembrane region" description="Helical" evidence="1">
    <location>
        <begin position="299"/>
        <end position="318"/>
    </location>
</feature>
<dbReference type="Proteomes" id="UP001500908">
    <property type="component" value="Unassembled WGS sequence"/>
</dbReference>
<feature type="transmembrane region" description="Helical" evidence="1">
    <location>
        <begin position="159"/>
        <end position="175"/>
    </location>
</feature>
<keyword evidence="1" id="KW-1133">Transmembrane helix</keyword>
<evidence type="ECO:0008006" key="4">
    <source>
        <dbReference type="Google" id="ProtNLM"/>
    </source>
</evidence>
<reference evidence="3" key="1">
    <citation type="journal article" date="2019" name="Int. J. Syst. Evol. Microbiol.">
        <title>The Global Catalogue of Microorganisms (GCM) 10K type strain sequencing project: providing services to taxonomists for standard genome sequencing and annotation.</title>
        <authorList>
            <consortium name="The Broad Institute Genomics Platform"/>
            <consortium name="The Broad Institute Genome Sequencing Center for Infectious Disease"/>
            <person name="Wu L."/>
            <person name="Ma J."/>
        </authorList>
    </citation>
    <scope>NUCLEOTIDE SEQUENCE [LARGE SCALE GENOMIC DNA]</scope>
    <source>
        <strain evidence="3">JCM 17137</strain>
    </source>
</reference>
<feature type="transmembrane region" description="Helical" evidence="1">
    <location>
        <begin position="274"/>
        <end position="292"/>
    </location>
</feature>
<feature type="transmembrane region" description="Helical" evidence="1">
    <location>
        <begin position="134"/>
        <end position="152"/>
    </location>
</feature>
<accession>A0ABP7GA41</accession>
<evidence type="ECO:0000256" key="1">
    <source>
        <dbReference type="SAM" id="Phobius"/>
    </source>
</evidence>
<evidence type="ECO:0000313" key="2">
    <source>
        <dbReference type="EMBL" id="GAA3759735.1"/>
    </source>
</evidence>
<feature type="transmembrane region" description="Helical" evidence="1">
    <location>
        <begin position="330"/>
        <end position="348"/>
    </location>
</feature>
<feature type="transmembrane region" description="Helical" evidence="1">
    <location>
        <begin position="202"/>
        <end position="219"/>
    </location>
</feature>
<dbReference type="RefSeq" id="WP_344975270.1">
    <property type="nucleotide sequence ID" value="NZ_BAABDD010000029.1"/>
</dbReference>
<protein>
    <recommendedName>
        <fullName evidence="4">4-amino-4-deoxy-L-arabinose transferase</fullName>
    </recommendedName>
</protein>
<evidence type="ECO:0000313" key="3">
    <source>
        <dbReference type="Proteomes" id="UP001500908"/>
    </source>
</evidence>
<dbReference type="EMBL" id="BAABDD010000029">
    <property type="protein sequence ID" value="GAA3759735.1"/>
    <property type="molecule type" value="Genomic_DNA"/>
</dbReference>
<feature type="transmembrane region" description="Helical" evidence="1">
    <location>
        <begin position="7"/>
        <end position="29"/>
    </location>
</feature>
<organism evidence="2 3">
    <name type="scientific">Salinactinospora qingdaonensis</name>
    <dbReference type="NCBI Taxonomy" id="702744"/>
    <lineage>
        <taxon>Bacteria</taxon>
        <taxon>Bacillati</taxon>
        <taxon>Actinomycetota</taxon>
        <taxon>Actinomycetes</taxon>
        <taxon>Streptosporangiales</taxon>
        <taxon>Nocardiopsidaceae</taxon>
        <taxon>Salinactinospora</taxon>
    </lineage>
</organism>
<feature type="transmembrane region" description="Helical" evidence="1">
    <location>
        <begin position="107"/>
        <end position="128"/>
    </location>
</feature>
<comment type="caution">
    <text evidence="2">The sequence shown here is derived from an EMBL/GenBank/DDBJ whole genome shotgun (WGS) entry which is preliminary data.</text>
</comment>
<feature type="transmembrane region" description="Helical" evidence="1">
    <location>
        <begin position="66"/>
        <end position="95"/>
    </location>
</feature>
<keyword evidence="3" id="KW-1185">Reference proteome</keyword>
<gene>
    <name evidence="2" type="ORF">GCM10022402_42070</name>
</gene>
<feature type="transmembrane region" description="Helical" evidence="1">
    <location>
        <begin position="181"/>
        <end position="197"/>
    </location>
</feature>